<sequence>MPGRAEADTSPVILERLNRFLQEVDTLAANFEQALFDEEGQSLEDSRGIVYLARPKRFHWAYEEPYEQTIVADGKRVWFYDKDIAQVIVKPWNSFSPDTPIALLTMARPLEEIFVAREIAPEEMAMGARSSRQWVRLTPKSSEATFVDIRLGLGKETVEVMELSDSFGQLTRLTFSKVVTNPKLDPKIFSFTPPEGTDVVGLDVEGKKSHP</sequence>
<comment type="subcellular location">
    <subcellularLocation>
        <location evidence="1 10">Periplasm</location>
    </subcellularLocation>
</comment>
<dbReference type="Gene3D" id="2.50.20.10">
    <property type="entry name" value="Lipoprotein localisation LolA/LolB/LppX"/>
    <property type="match status" value="1"/>
</dbReference>
<proteinExistence type="inferred from homology"/>
<evidence type="ECO:0000256" key="2">
    <source>
        <dbReference type="ARBA" id="ARBA00007615"/>
    </source>
</evidence>
<dbReference type="SUPFAM" id="SSF89392">
    <property type="entry name" value="Prokaryotic lipoproteins and lipoprotein localization factors"/>
    <property type="match status" value="1"/>
</dbReference>
<dbReference type="InterPro" id="IPR029046">
    <property type="entry name" value="LolA/LolB/LppX"/>
</dbReference>
<evidence type="ECO:0000256" key="9">
    <source>
        <dbReference type="ARBA" id="ARBA00023186"/>
    </source>
</evidence>
<dbReference type="PANTHER" id="PTHR35869">
    <property type="entry name" value="OUTER-MEMBRANE LIPOPROTEIN CARRIER PROTEIN"/>
    <property type="match status" value="1"/>
</dbReference>
<evidence type="ECO:0000256" key="7">
    <source>
        <dbReference type="ARBA" id="ARBA00022764"/>
    </source>
</evidence>
<dbReference type="GO" id="GO:0044874">
    <property type="term" value="P:lipoprotein localization to outer membrane"/>
    <property type="evidence" value="ECO:0007669"/>
    <property type="project" value="UniProtKB-UniRule"/>
</dbReference>
<keyword evidence="8 10" id="KW-0653">Protein transport</keyword>
<evidence type="ECO:0000256" key="10">
    <source>
        <dbReference type="HAMAP-Rule" id="MF_00240"/>
    </source>
</evidence>
<evidence type="ECO:0000256" key="5">
    <source>
        <dbReference type="ARBA" id="ARBA00022448"/>
    </source>
</evidence>
<evidence type="ECO:0000313" key="11">
    <source>
        <dbReference type="EMBL" id="VFJ93532.1"/>
    </source>
</evidence>
<dbReference type="CDD" id="cd16325">
    <property type="entry name" value="LolA"/>
    <property type="match status" value="1"/>
</dbReference>
<keyword evidence="6" id="KW-0732">Signal</keyword>
<dbReference type="GO" id="GO:0042953">
    <property type="term" value="P:lipoprotein transport"/>
    <property type="evidence" value="ECO:0007669"/>
    <property type="project" value="InterPro"/>
</dbReference>
<comment type="subunit">
    <text evidence="3 10">Monomer.</text>
</comment>
<protein>
    <recommendedName>
        <fullName evidence="4 10">Outer-membrane lipoprotein carrier protein</fullName>
    </recommendedName>
</protein>
<comment type="similarity">
    <text evidence="2 10">Belongs to the LolA family.</text>
</comment>
<keyword evidence="11" id="KW-0449">Lipoprotein</keyword>
<evidence type="ECO:0000256" key="6">
    <source>
        <dbReference type="ARBA" id="ARBA00022729"/>
    </source>
</evidence>
<organism evidence="11">
    <name type="scientific">Candidatus Kentrum sp. LFY</name>
    <dbReference type="NCBI Taxonomy" id="2126342"/>
    <lineage>
        <taxon>Bacteria</taxon>
        <taxon>Pseudomonadati</taxon>
        <taxon>Pseudomonadota</taxon>
        <taxon>Gammaproteobacteria</taxon>
        <taxon>Candidatus Kentrum</taxon>
    </lineage>
</organism>
<dbReference type="Pfam" id="PF03548">
    <property type="entry name" value="LolA"/>
    <property type="match status" value="1"/>
</dbReference>
<reference evidence="11" key="1">
    <citation type="submission" date="2019-02" db="EMBL/GenBank/DDBJ databases">
        <authorList>
            <person name="Gruber-Vodicka R. H."/>
            <person name="Seah K. B. B."/>
        </authorList>
    </citation>
    <scope>NUCLEOTIDE SEQUENCE</scope>
    <source>
        <strain evidence="11">BECK_M6</strain>
    </source>
</reference>
<dbReference type="NCBIfam" id="TIGR00547">
    <property type="entry name" value="lolA"/>
    <property type="match status" value="1"/>
</dbReference>
<dbReference type="InterPro" id="IPR004564">
    <property type="entry name" value="OM_lipoprot_carrier_LolA-like"/>
</dbReference>
<dbReference type="InterPro" id="IPR018323">
    <property type="entry name" value="OM_lipoprot_carrier_LolA_Pbac"/>
</dbReference>
<evidence type="ECO:0000256" key="4">
    <source>
        <dbReference type="ARBA" id="ARBA00014035"/>
    </source>
</evidence>
<evidence type="ECO:0000256" key="3">
    <source>
        <dbReference type="ARBA" id="ARBA00011245"/>
    </source>
</evidence>
<dbReference type="AlphaFoldDB" id="A0A450ULW7"/>
<accession>A0A450ULW7</accession>
<name>A0A450ULW7_9GAMM</name>
<dbReference type="HAMAP" id="MF_00240">
    <property type="entry name" value="LolA"/>
    <property type="match status" value="1"/>
</dbReference>
<keyword evidence="7 10" id="KW-0574">Periplasm</keyword>
<dbReference type="GO" id="GO:0030288">
    <property type="term" value="C:outer membrane-bounded periplasmic space"/>
    <property type="evidence" value="ECO:0007669"/>
    <property type="project" value="TreeGrafter"/>
</dbReference>
<gene>
    <name evidence="10" type="primary">lolA</name>
    <name evidence="11" type="ORF">BECKLFY1418A_GA0070994_103227</name>
</gene>
<keyword evidence="9 10" id="KW-0143">Chaperone</keyword>
<evidence type="ECO:0000256" key="1">
    <source>
        <dbReference type="ARBA" id="ARBA00004418"/>
    </source>
</evidence>
<dbReference type="PANTHER" id="PTHR35869:SF1">
    <property type="entry name" value="OUTER-MEMBRANE LIPOPROTEIN CARRIER PROTEIN"/>
    <property type="match status" value="1"/>
</dbReference>
<comment type="function">
    <text evidence="10">Participates in the translocation of lipoproteins from the inner membrane to the outer membrane. Only forms a complex with a lipoprotein if the residue after the N-terminal Cys is not an aspartate (The Asp acts as a targeting signal to indicate that the lipoprotein should stay in the inner membrane).</text>
</comment>
<keyword evidence="5 10" id="KW-0813">Transport</keyword>
<dbReference type="EMBL" id="CAADFH010000032">
    <property type="protein sequence ID" value="VFJ93532.1"/>
    <property type="molecule type" value="Genomic_DNA"/>
</dbReference>
<evidence type="ECO:0000256" key="8">
    <source>
        <dbReference type="ARBA" id="ARBA00022927"/>
    </source>
</evidence>